<gene>
    <name evidence="6" type="ORF">NPIL_557601</name>
</gene>
<dbReference type="SMART" id="SM00179">
    <property type="entry name" value="EGF_CA"/>
    <property type="match status" value="1"/>
</dbReference>
<dbReference type="Pfam" id="PF00008">
    <property type="entry name" value="EGF"/>
    <property type="match status" value="2"/>
</dbReference>
<comment type="caution">
    <text evidence="6">The sequence shown here is derived from an EMBL/GenBank/DDBJ whole genome shotgun (WGS) entry which is preliminary data.</text>
</comment>
<dbReference type="EMBL" id="BMAW01088269">
    <property type="protein sequence ID" value="GFS33795.1"/>
    <property type="molecule type" value="Genomic_DNA"/>
</dbReference>
<keyword evidence="1 4" id="KW-0245">EGF-like domain</keyword>
<protein>
    <recommendedName>
        <fullName evidence="5">EGF-like domain-containing protein</fullName>
    </recommendedName>
</protein>
<proteinExistence type="predicted"/>
<reference evidence="6" key="1">
    <citation type="submission" date="2020-08" db="EMBL/GenBank/DDBJ databases">
        <title>Multicomponent nature underlies the extraordinary mechanical properties of spider dragline silk.</title>
        <authorList>
            <person name="Kono N."/>
            <person name="Nakamura H."/>
            <person name="Mori M."/>
            <person name="Yoshida Y."/>
            <person name="Ohtoshi R."/>
            <person name="Malay A.D."/>
            <person name="Moran D.A.P."/>
            <person name="Tomita M."/>
            <person name="Numata K."/>
            <person name="Arakawa K."/>
        </authorList>
    </citation>
    <scope>NUCLEOTIDE SEQUENCE</scope>
</reference>
<dbReference type="PANTHER" id="PTHR24033">
    <property type="entry name" value="EGF-LIKE DOMAIN-CONTAINING PROTEIN"/>
    <property type="match status" value="1"/>
</dbReference>
<dbReference type="FunFam" id="2.10.25.10:FF:000095">
    <property type="entry name" value="Notch, isoform B"/>
    <property type="match status" value="1"/>
</dbReference>
<keyword evidence="2" id="KW-0677">Repeat</keyword>
<evidence type="ECO:0000313" key="6">
    <source>
        <dbReference type="EMBL" id="GFS33795.1"/>
    </source>
</evidence>
<dbReference type="PROSITE" id="PS00022">
    <property type="entry name" value="EGF_1"/>
    <property type="match status" value="1"/>
</dbReference>
<evidence type="ECO:0000256" key="3">
    <source>
        <dbReference type="ARBA" id="ARBA00023157"/>
    </source>
</evidence>
<keyword evidence="3 4" id="KW-1015">Disulfide bond</keyword>
<dbReference type="AlphaFoldDB" id="A0A8X6I7U9"/>
<dbReference type="OrthoDB" id="6430434at2759"/>
<evidence type="ECO:0000313" key="7">
    <source>
        <dbReference type="Proteomes" id="UP000887013"/>
    </source>
</evidence>
<keyword evidence="7" id="KW-1185">Reference proteome</keyword>
<dbReference type="PANTHER" id="PTHR24033:SF151">
    <property type="entry name" value="NOTCH 2"/>
    <property type="match status" value="1"/>
</dbReference>
<accession>A0A8X6I7U9</accession>
<sequence>MLHNLCLNGGTCTPKGTSSFCECPPPYKGNTCEIDPCTLQPCKNGGTCEVDNNSFRCECQFPYTGKKCNAKCKCDKGTCELKDGNTVCVCPPEFGNVTISSCKACECGKDANCTFESTGWFSSKKTCICPKGYHEVKEKCVGMVQKLRVVSDYIIFN</sequence>
<dbReference type="SUPFAM" id="SSF57196">
    <property type="entry name" value="EGF/Laminin"/>
    <property type="match status" value="2"/>
</dbReference>
<dbReference type="GO" id="GO:0005509">
    <property type="term" value="F:calcium ion binding"/>
    <property type="evidence" value="ECO:0007669"/>
    <property type="project" value="InterPro"/>
</dbReference>
<dbReference type="PROSITE" id="PS50026">
    <property type="entry name" value="EGF_3"/>
    <property type="match status" value="1"/>
</dbReference>
<evidence type="ECO:0000256" key="1">
    <source>
        <dbReference type="ARBA" id="ARBA00022536"/>
    </source>
</evidence>
<organism evidence="6 7">
    <name type="scientific">Nephila pilipes</name>
    <name type="common">Giant wood spider</name>
    <name type="synonym">Nephila maculata</name>
    <dbReference type="NCBI Taxonomy" id="299642"/>
    <lineage>
        <taxon>Eukaryota</taxon>
        <taxon>Metazoa</taxon>
        <taxon>Ecdysozoa</taxon>
        <taxon>Arthropoda</taxon>
        <taxon>Chelicerata</taxon>
        <taxon>Arachnida</taxon>
        <taxon>Araneae</taxon>
        <taxon>Araneomorphae</taxon>
        <taxon>Entelegynae</taxon>
        <taxon>Araneoidea</taxon>
        <taxon>Nephilidae</taxon>
        <taxon>Nephila</taxon>
    </lineage>
</organism>
<name>A0A8X6I7U9_NEPPI</name>
<evidence type="ECO:0000259" key="5">
    <source>
        <dbReference type="PROSITE" id="PS50026"/>
    </source>
</evidence>
<comment type="caution">
    <text evidence="4">Lacks conserved residue(s) required for the propagation of feature annotation.</text>
</comment>
<dbReference type="InterPro" id="IPR051830">
    <property type="entry name" value="NOTCH_homolog"/>
</dbReference>
<evidence type="ECO:0000256" key="2">
    <source>
        <dbReference type="ARBA" id="ARBA00022737"/>
    </source>
</evidence>
<dbReference type="Gene3D" id="2.10.25.10">
    <property type="entry name" value="Laminin"/>
    <property type="match status" value="2"/>
</dbReference>
<dbReference type="Proteomes" id="UP000887013">
    <property type="component" value="Unassembled WGS sequence"/>
</dbReference>
<evidence type="ECO:0000256" key="4">
    <source>
        <dbReference type="PROSITE-ProRule" id="PRU00076"/>
    </source>
</evidence>
<feature type="domain" description="EGF-like" evidence="5">
    <location>
        <begin position="33"/>
        <end position="69"/>
    </location>
</feature>
<dbReference type="InterPro" id="IPR000742">
    <property type="entry name" value="EGF"/>
</dbReference>
<feature type="disulfide bond" evidence="4">
    <location>
        <begin position="59"/>
        <end position="68"/>
    </location>
</feature>
<dbReference type="SMART" id="SM00181">
    <property type="entry name" value="EGF"/>
    <property type="match status" value="3"/>
</dbReference>
<dbReference type="InterPro" id="IPR001881">
    <property type="entry name" value="EGF-like_Ca-bd_dom"/>
</dbReference>
<dbReference type="CDD" id="cd00054">
    <property type="entry name" value="EGF_CA"/>
    <property type="match status" value="2"/>
</dbReference>